<sequence>MGDGPTMILLHGFLESSKMWDPLLPELSKNGKIITIDLPGMGKSGVVSEIHSMELMAKGVEAVLEHLQVSGATFIGHSMGGYVTLACAEMFPNRVGKMVLLNSSPVADSEERKLNRNRAIKIIDKNPRAFISMAIVNWAGEATREKFSKDLEHAKNNAYLFPVEGIKAALRGMRDRKDRTEILEEFPREKYMFLAEDDPIIPVQANIELAEKCGAKPIIASGGHLSIIENLAAVRAFLLSV</sequence>
<proteinExistence type="predicted"/>
<dbReference type="Gene3D" id="3.40.50.1820">
    <property type="entry name" value="alpha/beta hydrolase"/>
    <property type="match status" value="1"/>
</dbReference>
<accession>A0A1M6MS78</accession>
<keyword evidence="3" id="KW-1185">Reference proteome</keyword>
<organism evidence="2 3">
    <name type="scientific">Aequorivita viscosa</name>
    <dbReference type="NCBI Taxonomy" id="797419"/>
    <lineage>
        <taxon>Bacteria</taxon>
        <taxon>Pseudomonadati</taxon>
        <taxon>Bacteroidota</taxon>
        <taxon>Flavobacteriia</taxon>
        <taxon>Flavobacteriales</taxon>
        <taxon>Flavobacteriaceae</taxon>
        <taxon>Aequorivita</taxon>
    </lineage>
</organism>
<dbReference type="PRINTS" id="PR00111">
    <property type="entry name" value="ABHYDROLASE"/>
</dbReference>
<dbReference type="InterPro" id="IPR029058">
    <property type="entry name" value="AB_hydrolase_fold"/>
</dbReference>
<dbReference type="AlphaFoldDB" id="A0A1M6MS78"/>
<dbReference type="SUPFAM" id="SSF53474">
    <property type="entry name" value="alpha/beta-Hydrolases"/>
    <property type="match status" value="1"/>
</dbReference>
<evidence type="ECO:0000259" key="1">
    <source>
        <dbReference type="Pfam" id="PF00561"/>
    </source>
</evidence>
<dbReference type="Proteomes" id="UP000184172">
    <property type="component" value="Unassembled WGS sequence"/>
</dbReference>
<protein>
    <submittedName>
        <fullName evidence="2">Pimeloyl-ACP methyl ester carboxylesterase</fullName>
    </submittedName>
</protein>
<dbReference type="Pfam" id="PF00561">
    <property type="entry name" value="Abhydrolase_1"/>
    <property type="match status" value="1"/>
</dbReference>
<dbReference type="EMBL" id="FQYV01000029">
    <property type="protein sequence ID" value="SHJ86317.1"/>
    <property type="molecule type" value="Genomic_DNA"/>
</dbReference>
<dbReference type="InterPro" id="IPR050266">
    <property type="entry name" value="AB_hydrolase_sf"/>
</dbReference>
<feature type="domain" description="AB hydrolase-1" evidence="1">
    <location>
        <begin position="5"/>
        <end position="107"/>
    </location>
</feature>
<evidence type="ECO:0000313" key="2">
    <source>
        <dbReference type="EMBL" id="SHJ86317.1"/>
    </source>
</evidence>
<reference evidence="3" key="1">
    <citation type="submission" date="2016-11" db="EMBL/GenBank/DDBJ databases">
        <authorList>
            <person name="Varghese N."/>
            <person name="Submissions S."/>
        </authorList>
    </citation>
    <scope>NUCLEOTIDE SEQUENCE [LARGE SCALE GENOMIC DNA]</scope>
    <source>
        <strain evidence="3">DSM 26349</strain>
    </source>
</reference>
<evidence type="ECO:0000313" key="3">
    <source>
        <dbReference type="Proteomes" id="UP000184172"/>
    </source>
</evidence>
<gene>
    <name evidence="2" type="ORF">SAMN04487908_1299</name>
</gene>
<dbReference type="PANTHER" id="PTHR43798">
    <property type="entry name" value="MONOACYLGLYCEROL LIPASE"/>
    <property type="match status" value="1"/>
</dbReference>
<dbReference type="InterPro" id="IPR000073">
    <property type="entry name" value="AB_hydrolase_1"/>
</dbReference>
<name>A0A1M6MS78_9FLAO</name>
<dbReference type="STRING" id="797419.SAMN05216556_12736"/>